<evidence type="ECO:0000256" key="1">
    <source>
        <dbReference type="SAM" id="MobiDB-lite"/>
    </source>
</evidence>
<feature type="compositionally biased region" description="Low complexity" evidence="1">
    <location>
        <begin position="408"/>
        <end position="422"/>
    </location>
</feature>
<feature type="region of interest" description="Disordered" evidence="1">
    <location>
        <begin position="408"/>
        <end position="427"/>
    </location>
</feature>
<proteinExistence type="predicted"/>
<feature type="compositionally biased region" description="Basic and acidic residues" evidence="1">
    <location>
        <begin position="165"/>
        <end position="185"/>
    </location>
</feature>
<dbReference type="Proteomes" id="UP001146793">
    <property type="component" value="Unassembled WGS sequence"/>
</dbReference>
<feature type="region of interest" description="Disordered" evidence="1">
    <location>
        <begin position="95"/>
        <end position="119"/>
    </location>
</feature>
<dbReference type="EMBL" id="JANTQA010000026">
    <property type="protein sequence ID" value="KAJ3442080.1"/>
    <property type="molecule type" value="Genomic_DNA"/>
</dbReference>
<organism evidence="2 3">
    <name type="scientific">Anaeramoeba flamelloides</name>
    <dbReference type="NCBI Taxonomy" id="1746091"/>
    <lineage>
        <taxon>Eukaryota</taxon>
        <taxon>Metamonada</taxon>
        <taxon>Anaeramoebidae</taxon>
        <taxon>Anaeramoeba</taxon>
    </lineage>
</organism>
<feature type="compositionally biased region" description="Basic residues" evidence="1">
    <location>
        <begin position="99"/>
        <end position="119"/>
    </location>
</feature>
<reference evidence="2" key="1">
    <citation type="submission" date="2022-08" db="EMBL/GenBank/DDBJ databases">
        <title>Novel sulphate-reducing endosymbionts in the free-living metamonad Anaeramoeba.</title>
        <authorList>
            <person name="Jerlstrom-Hultqvist J."/>
            <person name="Cepicka I."/>
            <person name="Gallot-Lavallee L."/>
            <person name="Salas-Leiva D."/>
            <person name="Curtis B.A."/>
            <person name="Zahonova K."/>
            <person name="Pipaliya S."/>
            <person name="Dacks J."/>
            <person name="Roger A.J."/>
        </authorList>
    </citation>
    <scope>NUCLEOTIDE SEQUENCE</scope>
    <source>
        <strain evidence="2">Busselton2</strain>
    </source>
</reference>
<feature type="region of interest" description="Disordered" evidence="1">
    <location>
        <begin position="148"/>
        <end position="185"/>
    </location>
</feature>
<accession>A0AAV7ZNY0</accession>
<sequence length="597" mass="70148">MNSSQYKFKTEDLGVLLKNTSGRIFIPRIGTGDLKSDINEPERQFVINKEKLMVYLFLYPETKNLELWNKLISLSLIDISIEYENGTTNLDKKKEVKNNQKKKKNRQKQKKIEKKNSLKKTKNINSLKKTIKSSDLLRLSLQQFQQKKNIGTKKAQENNFNEGEEINKQEKGNGKGNGKEKEKDQNKIKVIGYSEETKFWSISKKGIALLKMVPVELMEEIEKKKNNVKIQIKILTNKQSLREISHTKEISKIRELKTFGYDPDINIDELLNRQISQTLLIEKSFETTLPILKVIKYNTQYHPLGQTTYLHITVENILKENGIYITDLEFPLSATRCLISESAFVDNRNFLPNKENNLDFQLKLDEKYLVTNLSGPQLKKRPIKLLYEESTTLLLKIEKKVHNKTQKYTNKTITNKNQTQKKNTNDDENNFEEFSNLFCTTAIFSMKIPFINENLKIDIPVEWIRLRESKFQIRIITDKRYMLNKQSKLKIEIHNFSQQNYKLQLNVPLEQRTLIQSIKKSNTNKREELGYLGTPILCSEAIQIIKLKAQRSKSLFLHFVPFQEGLLNFNFWFLELNSNQEFYPDEKCVIYVNDQKF</sequence>
<gene>
    <name evidence="2" type="ORF">M0812_11810</name>
</gene>
<evidence type="ECO:0000313" key="3">
    <source>
        <dbReference type="Proteomes" id="UP001146793"/>
    </source>
</evidence>
<name>A0AAV7ZNY0_9EUKA</name>
<evidence type="ECO:0000313" key="2">
    <source>
        <dbReference type="EMBL" id="KAJ3442080.1"/>
    </source>
</evidence>
<dbReference type="AlphaFoldDB" id="A0AAV7ZNY0"/>
<comment type="caution">
    <text evidence="2">The sequence shown here is derived from an EMBL/GenBank/DDBJ whole genome shotgun (WGS) entry which is preliminary data.</text>
</comment>
<protein>
    <submittedName>
        <fullName evidence="2">Uncharacterized protein</fullName>
    </submittedName>
</protein>